<dbReference type="Proteomes" id="UP000886523">
    <property type="component" value="Unassembled WGS sequence"/>
</dbReference>
<dbReference type="Pfam" id="PF00447">
    <property type="entry name" value="HSF_DNA-bind"/>
    <property type="match status" value="1"/>
</dbReference>
<feature type="region of interest" description="Disordered" evidence="6">
    <location>
        <begin position="298"/>
        <end position="324"/>
    </location>
</feature>
<keyword evidence="9" id="KW-1185">Reference proteome</keyword>
<evidence type="ECO:0000256" key="5">
    <source>
        <dbReference type="RuleBase" id="RU004020"/>
    </source>
</evidence>
<dbReference type="Gene3D" id="1.10.10.10">
    <property type="entry name" value="Winged helix-like DNA-binding domain superfamily/Winged helix DNA-binding domain"/>
    <property type="match status" value="1"/>
</dbReference>
<evidence type="ECO:0000313" key="8">
    <source>
        <dbReference type="EMBL" id="KAF9516180.1"/>
    </source>
</evidence>
<feature type="compositionally biased region" description="Low complexity" evidence="6">
    <location>
        <begin position="214"/>
        <end position="232"/>
    </location>
</feature>
<feature type="compositionally biased region" description="Basic residues" evidence="6">
    <location>
        <begin position="153"/>
        <end position="166"/>
    </location>
</feature>
<feature type="region of interest" description="Disordered" evidence="6">
    <location>
        <begin position="365"/>
        <end position="390"/>
    </location>
</feature>
<dbReference type="InterPro" id="IPR036390">
    <property type="entry name" value="WH_DNA-bd_sf"/>
</dbReference>
<comment type="subcellular location">
    <subcellularLocation>
        <location evidence="1">Nucleus</location>
    </subcellularLocation>
</comment>
<evidence type="ECO:0000313" key="9">
    <source>
        <dbReference type="Proteomes" id="UP000886523"/>
    </source>
</evidence>
<dbReference type="PANTHER" id="PTHR10015">
    <property type="entry name" value="HEAT SHOCK TRANSCRIPTION FACTOR"/>
    <property type="match status" value="1"/>
</dbReference>
<proteinExistence type="inferred from homology"/>
<organism evidence="8 9">
    <name type="scientific">Hydnum rufescens UP504</name>
    <dbReference type="NCBI Taxonomy" id="1448309"/>
    <lineage>
        <taxon>Eukaryota</taxon>
        <taxon>Fungi</taxon>
        <taxon>Dikarya</taxon>
        <taxon>Basidiomycota</taxon>
        <taxon>Agaricomycotina</taxon>
        <taxon>Agaricomycetes</taxon>
        <taxon>Cantharellales</taxon>
        <taxon>Hydnaceae</taxon>
        <taxon>Hydnum</taxon>
    </lineage>
</organism>
<dbReference type="InterPro" id="IPR000232">
    <property type="entry name" value="HSF_DNA-bd"/>
</dbReference>
<evidence type="ECO:0000256" key="1">
    <source>
        <dbReference type="ARBA" id="ARBA00004123"/>
    </source>
</evidence>
<sequence>MTQVFSPFVPGLAQDGHHGYNLLYDNHPVDNYLDDSSDSNQKSLDKHDGKQQATFLTKLYALLERPEYHHMIRWDPKGEQIIVERPEQLALHVLPSIYRQSRFASFSRQLNIYGFMRKVNLRNVDPAIDDPDASTWSHPTLSRHSPPEVIANFKRRVPPRTPKARKRPDEGIAISNKPTLNKTPSSQPQRPIVSRPRGLSASSIPSDPQRPTVQYSQPQHHQQQQSQPLQQPEHPPVAASPYALQPVTTPSLPYPQPQNSKWNHSYGRNALPPLTIPTSFLPHASYSAFPALGYSHNSSKPPLTPTDDSQYTPSVYQPSQPSVRGDSTSIFSGFSFSSSDPPSAATSPIGLTGGFGSSGFSTPAWSSYESHTQPPPLNPSPSNGTSSLSALLNPSNISSFNRPPLANTSHKVHIPHPSTVFLLTVDCRG</sequence>
<evidence type="ECO:0000256" key="4">
    <source>
        <dbReference type="ARBA" id="ARBA00023242"/>
    </source>
</evidence>
<reference evidence="8" key="1">
    <citation type="journal article" date="2020" name="Nat. Commun.">
        <title>Large-scale genome sequencing of mycorrhizal fungi provides insights into the early evolution of symbiotic traits.</title>
        <authorList>
            <person name="Miyauchi S."/>
            <person name="Kiss E."/>
            <person name="Kuo A."/>
            <person name="Drula E."/>
            <person name="Kohler A."/>
            <person name="Sanchez-Garcia M."/>
            <person name="Morin E."/>
            <person name="Andreopoulos B."/>
            <person name="Barry K.W."/>
            <person name="Bonito G."/>
            <person name="Buee M."/>
            <person name="Carver A."/>
            <person name="Chen C."/>
            <person name="Cichocki N."/>
            <person name="Clum A."/>
            <person name="Culley D."/>
            <person name="Crous P.W."/>
            <person name="Fauchery L."/>
            <person name="Girlanda M."/>
            <person name="Hayes R.D."/>
            <person name="Keri Z."/>
            <person name="LaButti K."/>
            <person name="Lipzen A."/>
            <person name="Lombard V."/>
            <person name="Magnuson J."/>
            <person name="Maillard F."/>
            <person name="Murat C."/>
            <person name="Nolan M."/>
            <person name="Ohm R.A."/>
            <person name="Pangilinan J."/>
            <person name="Pereira M.F."/>
            <person name="Perotto S."/>
            <person name="Peter M."/>
            <person name="Pfister S."/>
            <person name="Riley R."/>
            <person name="Sitrit Y."/>
            <person name="Stielow J.B."/>
            <person name="Szollosi G."/>
            <person name="Zifcakova L."/>
            <person name="Stursova M."/>
            <person name="Spatafora J.W."/>
            <person name="Tedersoo L."/>
            <person name="Vaario L.M."/>
            <person name="Yamada A."/>
            <person name="Yan M."/>
            <person name="Wang P."/>
            <person name="Xu J."/>
            <person name="Bruns T."/>
            <person name="Baldrian P."/>
            <person name="Vilgalys R."/>
            <person name="Dunand C."/>
            <person name="Henrissat B."/>
            <person name="Grigoriev I.V."/>
            <person name="Hibbett D."/>
            <person name="Nagy L.G."/>
            <person name="Martin F.M."/>
        </authorList>
    </citation>
    <scope>NUCLEOTIDE SEQUENCE</scope>
    <source>
        <strain evidence="8">UP504</strain>
    </source>
</reference>
<feature type="compositionally biased region" description="Polar residues" evidence="6">
    <location>
        <begin position="246"/>
        <end position="263"/>
    </location>
</feature>
<dbReference type="AlphaFoldDB" id="A0A9P6B3B1"/>
<evidence type="ECO:0000256" key="3">
    <source>
        <dbReference type="ARBA" id="ARBA00023125"/>
    </source>
</evidence>
<comment type="caution">
    <text evidence="8">The sequence shown here is derived from an EMBL/GenBank/DDBJ whole genome shotgun (WGS) entry which is preliminary data.</text>
</comment>
<dbReference type="EMBL" id="MU128942">
    <property type="protein sequence ID" value="KAF9516180.1"/>
    <property type="molecule type" value="Genomic_DNA"/>
</dbReference>
<protein>
    <recommendedName>
        <fullName evidence="7">HSF-type DNA-binding domain-containing protein</fullName>
    </recommendedName>
</protein>
<feature type="compositionally biased region" description="Polar residues" evidence="6">
    <location>
        <begin position="298"/>
        <end position="322"/>
    </location>
</feature>
<evidence type="ECO:0000259" key="7">
    <source>
        <dbReference type="SMART" id="SM00415"/>
    </source>
</evidence>
<dbReference type="InterPro" id="IPR036388">
    <property type="entry name" value="WH-like_DNA-bd_sf"/>
</dbReference>
<comment type="similarity">
    <text evidence="2 5">Belongs to the HSF family.</text>
</comment>
<evidence type="ECO:0000256" key="6">
    <source>
        <dbReference type="SAM" id="MobiDB-lite"/>
    </source>
</evidence>
<dbReference type="GO" id="GO:0003700">
    <property type="term" value="F:DNA-binding transcription factor activity"/>
    <property type="evidence" value="ECO:0007669"/>
    <property type="project" value="InterPro"/>
</dbReference>
<name>A0A9P6B3B1_9AGAM</name>
<dbReference type="PANTHER" id="PTHR10015:SF427">
    <property type="entry name" value="HEAT SHOCK FACTOR PROTEIN"/>
    <property type="match status" value="1"/>
</dbReference>
<keyword evidence="4" id="KW-0539">Nucleus</keyword>
<dbReference type="GO" id="GO:0005634">
    <property type="term" value="C:nucleus"/>
    <property type="evidence" value="ECO:0007669"/>
    <property type="project" value="UniProtKB-SubCell"/>
</dbReference>
<dbReference type="SMART" id="SM00415">
    <property type="entry name" value="HSF"/>
    <property type="match status" value="1"/>
</dbReference>
<keyword evidence="3" id="KW-0238">DNA-binding</keyword>
<evidence type="ECO:0000256" key="2">
    <source>
        <dbReference type="ARBA" id="ARBA00006403"/>
    </source>
</evidence>
<feature type="compositionally biased region" description="Polar residues" evidence="6">
    <location>
        <begin position="176"/>
        <end position="189"/>
    </location>
</feature>
<dbReference type="PRINTS" id="PR00056">
    <property type="entry name" value="HSFDOMAIN"/>
</dbReference>
<feature type="compositionally biased region" description="Polar residues" evidence="6">
    <location>
        <begin position="134"/>
        <end position="143"/>
    </location>
</feature>
<dbReference type="SUPFAM" id="SSF46785">
    <property type="entry name" value="Winged helix' DNA-binding domain"/>
    <property type="match status" value="1"/>
</dbReference>
<feature type="compositionally biased region" description="Polar residues" evidence="6">
    <location>
        <begin position="380"/>
        <end position="390"/>
    </location>
</feature>
<feature type="domain" description="HSF-type DNA-binding" evidence="7">
    <location>
        <begin position="51"/>
        <end position="156"/>
    </location>
</feature>
<feature type="region of interest" description="Disordered" evidence="6">
    <location>
        <begin position="132"/>
        <end position="264"/>
    </location>
</feature>
<dbReference type="GO" id="GO:0043565">
    <property type="term" value="F:sequence-specific DNA binding"/>
    <property type="evidence" value="ECO:0007669"/>
    <property type="project" value="InterPro"/>
</dbReference>
<accession>A0A9P6B3B1</accession>
<feature type="compositionally biased region" description="Polar residues" evidence="6">
    <location>
        <begin position="200"/>
        <end position="213"/>
    </location>
</feature>
<dbReference type="OrthoDB" id="432483at2759"/>
<gene>
    <name evidence="8" type="ORF">BS47DRAFT_696059</name>
</gene>